<evidence type="ECO:0000259" key="1">
    <source>
        <dbReference type="PROSITE" id="PS50043"/>
    </source>
</evidence>
<dbReference type="PROSITE" id="PS50043">
    <property type="entry name" value="HTH_LUXR_2"/>
    <property type="match status" value="1"/>
</dbReference>
<evidence type="ECO:0000313" key="2">
    <source>
        <dbReference type="EMBL" id="KTD65447.1"/>
    </source>
</evidence>
<keyword evidence="3" id="KW-1185">Reference proteome</keyword>
<dbReference type="InterPro" id="IPR036388">
    <property type="entry name" value="WH-like_DNA-bd_sf"/>
</dbReference>
<keyword evidence="2" id="KW-0238">DNA-binding</keyword>
<comment type="caution">
    <text evidence="2">The sequence shown here is derived from an EMBL/GenBank/DDBJ whole genome shotgun (WGS) entry which is preliminary data.</text>
</comment>
<protein>
    <submittedName>
        <fullName evidence="2">Response regulator containing a CheY-like receiver domain and an HTH DNA-binding domain protein</fullName>
    </submittedName>
</protein>
<dbReference type="Proteomes" id="UP000054600">
    <property type="component" value="Unassembled WGS sequence"/>
</dbReference>
<dbReference type="Pfam" id="PF00196">
    <property type="entry name" value="GerE"/>
    <property type="match status" value="1"/>
</dbReference>
<dbReference type="GO" id="GO:0003677">
    <property type="term" value="F:DNA binding"/>
    <property type="evidence" value="ECO:0007669"/>
    <property type="project" value="UniProtKB-KW"/>
</dbReference>
<dbReference type="CDD" id="cd06170">
    <property type="entry name" value="LuxR_C_like"/>
    <property type="match status" value="1"/>
</dbReference>
<organism evidence="2 3">
    <name type="scientific">Legionella shakespearei DSM 23087</name>
    <dbReference type="NCBI Taxonomy" id="1122169"/>
    <lineage>
        <taxon>Bacteria</taxon>
        <taxon>Pseudomonadati</taxon>
        <taxon>Pseudomonadota</taxon>
        <taxon>Gammaproteobacteria</taxon>
        <taxon>Legionellales</taxon>
        <taxon>Legionellaceae</taxon>
        <taxon>Legionella</taxon>
    </lineage>
</organism>
<proteinExistence type="predicted"/>
<evidence type="ECO:0000313" key="3">
    <source>
        <dbReference type="Proteomes" id="UP000054600"/>
    </source>
</evidence>
<gene>
    <name evidence="2" type="primary">citB</name>
    <name evidence="2" type="ORF">Lsha_0264</name>
</gene>
<dbReference type="InterPro" id="IPR016032">
    <property type="entry name" value="Sig_transdc_resp-reg_C-effctor"/>
</dbReference>
<dbReference type="InterPro" id="IPR000792">
    <property type="entry name" value="Tscrpt_reg_LuxR_C"/>
</dbReference>
<dbReference type="AlphaFoldDB" id="A0A0W0Z8M3"/>
<dbReference type="GO" id="GO:0006355">
    <property type="term" value="P:regulation of DNA-templated transcription"/>
    <property type="evidence" value="ECO:0007669"/>
    <property type="project" value="InterPro"/>
</dbReference>
<dbReference type="SUPFAM" id="SSF46894">
    <property type="entry name" value="C-terminal effector domain of the bipartite response regulators"/>
    <property type="match status" value="1"/>
</dbReference>
<dbReference type="PRINTS" id="PR00038">
    <property type="entry name" value="HTHLUXR"/>
</dbReference>
<dbReference type="Gene3D" id="1.10.10.10">
    <property type="entry name" value="Winged helix-like DNA-binding domain superfamily/Winged helix DNA-binding domain"/>
    <property type="match status" value="1"/>
</dbReference>
<dbReference type="OrthoDB" id="108054at2"/>
<name>A0A0W0Z8M3_9GAMM</name>
<dbReference type="STRING" id="1122169.Lsha_0264"/>
<accession>A0A0W0Z8M3</accession>
<dbReference type="EMBL" id="LNYW01000011">
    <property type="protein sequence ID" value="KTD65447.1"/>
    <property type="molecule type" value="Genomic_DNA"/>
</dbReference>
<dbReference type="SMART" id="SM00421">
    <property type="entry name" value="HTH_LUXR"/>
    <property type="match status" value="1"/>
</dbReference>
<dbReference type="PATRIC" id="fig|1122169.6.peg.292"/>
<dbReference type="RefSeq" id="WP_018578103.1">
    <property type="nucleotide sequence ID" value="NZ_KB892422.1"/>
</dbReference>
<reference evidence="2 3" key="1">
    <citation type="submission" date="2015-11" db="EMBL/GenBank/DDBJ databases">
        <title>Genomic analysis of 38 Legionella species identifies large and diverse effector repertoires.</title>
        <authorList>
            <person name="Burstein D."/>
            <person name="Amaro F."/>
            <person name="Zusman T."/>
            <person name="Lifshitz Z."/>
            <person name="Cohen O."/>
            <person name="Gilbert J.A."/>
            <person name="Pupko T."/>
            <person name="Shuman H.A."/>
            <person name="Segal G."/>
        </authorList>
    </citation>
    <scope>NUCLEOTIDE SEQUENCE [LARGE SCALE GENOMIC DNA]</scope>
    <source>
        <strain evidence="2 3">ATCC 49655</strain>
    </source>
</reference>
<sequence length="268" mass="31686">MSEFQLKPWLKSTLDQSPHFQALCQPLMDKLPISFIRLTRIFKNNTLAILTTRPDALEWYFCEKKYLLGMNEQSYEFYNSGFALSDSWPSAPEKINQLLQPLRDDFNIASELVFYYKKNDYVDIFEIALGRGHHQVNNLLMKHFRQIDQYVQHQLLVHPLIQKHCVENQIALPSEQKPTYLLKDGLIPQEDQQVASLTTRELESLFWLHQGKSVPEIAQILQISPRTTEKYVQQLKMKLQVYSPFQLGYLVGRYKEYFEPLFHEIKEN</sequence>
<feature type="domain" description="HTH luxR-type" evidence="1">
    <location>
        <begin position="190"/>
        <end position="255"/>
    </location>
</feature>